<dbReference type="EMBL" id="AP022596">
    <property type="protein sequence ID" value="BBY64939.1"/>
    <property type="molecule type" value="Genomic_DNA"/>
</dbReference>
<dbReference type="SUPFAM" id="SSF46785">
    <property type="entry name" value="Winged helix' DNA-binding domain"/>
    <property type="match status" value="1"/>
</dbReference>
<sequence>MRRQPGSLEDAIIAVLGRHPAMSVAEVRTELGGDLAHTTVMTALVRLTDKQLVTRTKAGRAYSYSLAVPAPDLPALRAAIRMRNELHRGQAPDRADVLANFVAALDPADEAALRKLLSDNGSSAP</sequence>
<evidence type="ECO:0000313" key="6">
    <source>
        <dbReference type="Proteomes" id="UP000467148"/>
    </source>
</evidence>
<dbReference type="AlphaFoldDB" id="A0A7I7T900"/>
<keyword evidence="3" id="KW-0238">DNA-binding</keyword>
<keyword evidence="6" id="KW-1185">Reference proteome</keyword>
<dbReference type="RefSeq" id="WP_246227239.1">
    <property type="nucleotide sequence ID" value="NZ_AP022596.1"/>
</dbReference>
<accession>A0A7I7T900</accession>
<evidence type="ECO:0000256" key="2">
    <source>
        <dbReference type="ARBA" id="ARBA00023015"/>
    </source>
</evidence>
<evidence type="ECO:0000256" key="3">
    <source>
        <dbReference type="ARBA" id="ARBA00023125"/>
    </source>
</evidence>
<dbReference type="InterPro" id="IPR036388">
    <property type="entry name" value="WH-like_DNA-bd_sf"/>
</dbReference>
<dbReference type="GO" id="GO:0003677">
    <property type="term" value="F:DNA binding"/>
    <property type="evidence" value="ECO:0007669"/>
    <property type="project" value="UniProtKB-KW"/>
</dbReference>
<gene>
    <name evidence="5" type="ORF">MHEL_31820</name>
</gene>
<organism evidence="5 6">
    <name type="scientific">Mycolicibacterium helvum</name>
    <dbReference type="NCBI Taxonomy" id="1534349"/>
    <lineage>
        <taxon>Bacteria</taxon>
        <taxon>Bacillati</taxon>
        <taxon>Actinomycetota</taxon>
        <taxon>Actinomycetes</taxon>
        <taxon>Mycobacteriales</taxon>
        <taxon>Mycobacteriaceae</taxon>
        <taxon>Mycolicibacterium</taxon>
    </lineage>
</organism>
<proteinExistence type="inferred from homology"/>
<evidence type="ECO:0008006" key="7">
    <source>
        <dbReference type="Google" id="ProtNLM"/>
    </source>
</evidence>
<dbReference type="InterPro" id="IPR036390">
    <property type="entry name" value="WH_DNA-bd_sf"/>
</dbReference>
<evidence type="ECO:0000313" key="5">
    <source>
        <dbReference type="EMBL" id="BBY64939.1"/>
    </source>
</evidence>
<dbReference type="Proteomes" id="UP000467148">
    <property type="component" value="Chromosome"/>
</dbReference>
<name>A0A7I7T900_9MYCO</name>
<comment type="similarity">
    <text evidence="1">Belongs to the BlaI transcriptional regulatory family.</text>
</comment>
<dbReference type="GO" id="GO:0045892">
    <property type="term" value="P:negative regulation of DNA-templated transcription"/>
    <property type="evidence" value="ECO:0007669"/>
    <property type="project" value="InterPro"/>
</dbReference>
<evidence type="ECO:0000256" key="1">
    <source>
        <dbReference type="ARBA" id="ARBA00011046"/>
    </source>
</evidence>
<dbReference type="InterPro" id="IPR005650">
    <property type="entry name" value="BlaI_family"/>
</dbReference>
<protein>
    <recommendedName>
        <fullName evidence="7">CopY family transcriptional regulator</fullName>
    </recommendedName>
</protein>
<evidence type="ECO:0000256" key="4">
    <source>
        <dbReference type="ARBA" id="ARBA00023163"/>
    </source>
</evidence>
<reference evidence="5 6" key="1">
    <citation type="journal article" date="2019" name="Emerg. Microbes Infect.">
        <title>Comprehensive subspecies identification of 175 nontuberculous mycobacteria species based on 7547 genomic profiles.</title>
        <authorList>
            <person name="Matsumoto Y."/>
            <person name="Kinjo T."/>
            <person name="Motooka D."/>
            <person name="Nabeya D."/>
            <person name="Jung N."/>
            <person name="Uechi K."/>
            <person name="Horii T."/>
            <person name="Iida T."/>
            <person name="Fujita J."/>
            <person name="Nakamura S."/>
        </authorList>
    </citation>
    <scope>NUCLEOTIDE SEQUENCE [LARGE SCALE GENOMIC DNA]</scope>
    <source>
        <strain evidence="5 6">JCM 30396</strain>
    </source>
</reference>
<keyword evidence="4" id="KW-0804">Transcription</keyword>
<dbReference type="Pfam" id="PF03965">
    <property type="entry name" value="Penicillinase_R"/>
    <property type="match status" value="1"/>
</dbReference>
<dbReference type="Gene3D" id="1.10.10.10">
    <property type="entry name" value="Winged helix-like DNA-binding domain superfamily/Winged helix DNA-binding domain"/>
    <property type="match status" value="1"/>
</dbReference>
<keyword evidence="2" id="KW-0805">Transcription regulation</keyword>
<dbReference type="KEGG" id="mhev:MHEL_31820"/>